<dbReference type="SUPFAM" id="SSF57196">
    <property type="entry name" value="EGF/Laminin"/>
    <property type="match status" value="1"/>
</dbReference>
<dbReference type="AlphaFoldDB" id="A0AAV5VA68"/>
<reference evidence="5" key="1">
    <citation type="submission" date="2023-10" db="EMBL/GenBank/DDBJ databases">
        <title>Genome assembly of Pristionchus species.</title>
        <authorList>
            <person name="Yoshida K."/>
            <person name="Sommer R.J."/>
        </authorList>
    </citation>
    <scope>NUCLEOTIDE SEQUENCE</scope>
    <source>
        <strain evidence="5">RS5133</strain>
    </source>
</reference>
<dbReference type="Proteomes" id="UP001432322">
    <property type="component" value="Unassembled WGS sequence"/>
</dbReference>
<keyword evidence="2" id="KW-1133">Transmembrane helix</keyword>
<dbReference type="PANTHER" id="PTHR24033:SF151">
    <property type="entry name" value="NOTCH 2"/>
    <property type="match status" value="1"/>
</dbReference>
<sequence length="260" mass="27670">SMPSTTVLCLLFASMATVILSFDGARLRDLPVDRCAHGGEMKDGNCECTLNWSGPTCEDQVCMNGGRPQKDSEGSVKCSCPYGLKGLRCEKVSKCDNGKLIDGRCECAKGFVGIFCHSRPCHNGAPILIPGAEEYQCTCDLGWKGAFCDEELQCLNGGFVASTNECECANGFTGDICNHCEHVVENGECVPEVSEMSLAGANTAASFEWQMIAVIGGAALLLILLICAVYFALRSWRTKPSRVSSAQGSAIVPNPEGTDV</sequence>
<feature type="signal peptide" evidence="3">
    <location>
        <begin position="1"/>
        <end position="21"/>
    </location>
</feature>
<feature type="domain" description="EGF-like" evidence="4">
    <location>
        <begin position="53"/>
        <end position="90"/>
    </location>
</feature>
<proteinExistence type="predicted"/>
<dbReference type="PROSITE" id="PS01186">
    <property type="entry name" value="EGF_2"/>
    <property type="match status" value="1"/>
</dbReference>
<feature type="disulfide bond" evidence="1">
    <location>
        <begin position="80"/>
        <end position="89"/>
    </location>
</feature>
<evidence type="ECO:0000313" key="5">
    <source>
        <dbReference type="EMBL" id="GMT15143.1"/>
    </source>
</evidence>
<dbReference type="PROSITE" id="PS00022">
    <property type="entry name" value="EGF_1"/>
    <property type="match status" value="2"/>
</dbReference>
<dbReference type="PROSITE" id="PS50026">
    <property type="entry name" value="EGF_3"/>
    <property type="match status" value="2"/>
</dbReference>
<keyword evidence="2" id="KW-0812">Transmembrane</keyword>
<evidence type="ECO:0000259" key="4">
    <source>
        <dbReference type="PROSITE" id="PS50026"/>
    </source>
</evidence>
<evidence type="ECO:0000256" key="3">
    <source>
        <dbReference type="SAM" id="SignalP"/>
    </source>
</evidence>
<dbReference type="PANTHER" id="PTHR24033">
    <property type="entry name" value="EGF-LIKE DOMAIN-CONTAINING PROTEIN"/>
    <property type="match status" value="1"/>
</dbReference>
<feature type="disulfide bond" evidence="1">
    <location>
        <begin position="139"/>
        <end position="148"/>
    </location>
</feature>
<evidence type="ECO:0000256" key="2">
    <source>
        <dbReference type="SAM" id="Phobius"/>
    </source>
</evidence>
<keyword evidence="1" id="KW-1015">Disulfide bond</keyword>
<dbReference type="Gene3D" id="2.10.25.10">
    <property type="entry name" value="Laminin"/>
    <property type="match status" value="2"/>
</dbReference>
<keyword evidence="1" id="KW-0245">EGF-like domain</keyword>
<keyword evidence="2" id="KW-0472">Membrane</keyword>
<feature type="transmembrane region" description="Helical" evidence="2">
    <location>
        <begin position="209"/>
        <end position="233"/>
    </location>
</feature>
<keyword evidence="3" id="KW-0732">Signal</keyword>
<protein>
    <recommendedName>
        <fullName evidence="4">EGF-like domain-containing protein</fullName>
    </recommendedName>
</protein>
<dbReference type="InterPro" id="IPR051830">
    <property type="entry name" value="NOTCH_homolog"/>
</dbReference>
<feature type="non-terminal residue" evidence="5">
    <location>
        <position position="1"/>
    </location>
</feature>
<name>A0AAV5VA68_9BILA</name>
<comment type="caution">
    <text evidence="5">The sequence shown here is derived from an EMBL/GenBank/DDBJ whole genome shotgun (WGS) entry which is preliminary data.</text>
</comment>
<gene>
    <name evidence="5" type="ORF">PFISCL1PPCAC_6440</name>
</gene>
<dbReference type="EMBL" id="BTSY01000002">
    <property type="protein sequence ID" value="GMT15143.1"/>
    <property type="molecule type" value="Genomic_DNA"/>
</dbReference>
<comment type="caution">
    <text evidence="1">Lacks conserved residue(s) required for the propagation of feature annotation.</text>
</comment>
<accession>A0AAV5VA68</accession>
<organism evidence="5 6">
    <name type="scientific">Pristionchus fissidentatus</name>
    <dbReference type="NCBI Taxonomy" id="1538716"/>
    <lineage>
        <taxon>Eukaryota</taxon>
        <taxon>Metazoa</taxon>
        <taxon>Ecdysozoa</taxon>
        <taxon>Nematoda</taxon>
        <taxon>Chromadorea</taxon>
        <taxon>Rhabditida</taxon>
        <taxon>Rhabditina</taxon>
        <taxon>Diplogasteromorpha</taxon>
        <taxon>Diplogasteroidea</taxon>
        <taxon>Neodiplogasteridae</taxon>
        <taxon>Pristionchus</taxon>
    </lineage>
</organism>
<dbReference type="SMART" id="SM00181">
    <property type="entry name" value="EGF"/>
    <property type="match status" value="3"/>
</dbReference>
<feature type="chain" id="PRO_5043876487" description="EGF-like domain-containing protein" evidence="3">
    <location>
        <begin position="22"/>
        <end position="260"/>
    </location>
</feature>
<evidence type="ECO:0000256" key="1">
    <source>
        <dbReference type="PROSITE-ProRule" id="PRU00076"/>
    </source>
</evidence>
<feature type="domain" description="EGF-like" evidence="4">
    <location>
        <begin position="112"/>
        <end position="149"/>
    </location>
</feature>
<keyword evidence="6" id="KW-1185">Reference proteome</keyword>
<evidence type="ECO:0000313" key="6">
    <source>
        <dbReference type="Proteomes" id="UP001432322"/>
    </source>
</evidence>
<dbReference type="InterPro" id="IPR000742">
    <property type="entry name" value="EGF"/>
</dbReference>